<gene>
    <name evidence="1" type="ORF">QFC24_006797</name>
</gene>
<comment type="caution">
    <text evidence="1">The sequence shown here is derived from an EMBL/GenBank/DDBJ whole genome shotgun (WGS) entry which is preliminary data.</text>
</comment>
<organism evidence="1 2">
    <name type="scientific">Naganishia onofrii</name>
    <dbReference type="NCBI Taxonomy" id="1851511"/>
    <lineage>
        <taxon>Eukaryota</taxon>
        <taxon>Fungi</taxon>
        <taxon>Dikarya</taxon>
        <taxon>Basidiomycota</taxon>
        <taxon>Agaricomycotina</taxon>
        <taxon>Tremellomycetes</taxon>
        <taxon>Filobasidiales</taxon>
        <taxon>Filobasidiaceae</taxon>
        <taxon>Naganishia</taxon>
    </lineage>
</organism>
<keyword evidence="2" id="KW-1185">Reference proteome</keyword>
<dbReference type="Proteomes" id="UP001234202">
    <property type="component" value="Unassembled WGS sequence"/>
</dbReference>
<evidence type="ECO:0000313" key="2">
    <source>
        <dbReference type="Proteomes" id="UP001234202"/>
    </source>
</evidence>
<accession>A0ACC2WYJ2</accession>
<dbReference type="EMBL" id="JASBWV010000039">
    <property type="protein sequence ID" value="KAJ9116206.1"/>
    <property type="molecule type" value="Genomic_DNA"/>
</dbReference>
<reference evidence="1" key="1">
    <citation type="submission" date="2023-04" db="EMBL/GenBank/DDBJ databases">
        <title>Draft Genome sequencing of Naganishia species isolated from polar environments using Oxford Nanopore Technology.</title>
        <authorList>
            <person name="Leo P."/>
            <person name="Venkateswaran K."/>
        </authorList>
    </citation>
    <scope>NUCLEOTIDE SEQUENCE</scope>
    <source>
        <strain evidence="1">DBVPG 5303</strain>
    </source>
</reference>
<name>A0ACC2WYJ2_9TREE</name>
<sequence length="342" mass="38226">MNELTEGQKILLVEEYEAFERLAAIPSWLEAYLPNQDTSVASLAATSFPIPQQDNQDTKLSFRDSPPNVIGPPPFLLDKKQLSSEFNRCRKAAKTRYIQSICIAPGSSDLCPIGVLTFWKSTWELLEHQKKIKKTMEWLNRLSLMGSDTGSLARQVRDLLSVLRLDSKLWDGLNLAEGEVQLSDALEILDEDKWLSDEHLRLGVLLAAYRNSRVSIMDAYPPLPMTLEGTASFLHPTLAVPPAPRPDPTSLVAERLYVDWLTVSSIMDWINEGRPTTHPEPDGSILAPRLVVTYRQRLRTRPHGELVCVHLVNVGHCVVVVVSGTGEILYADSNDDGQTPSY</sequence>
<evidence type="ECO:0000313" key="1">
    <source>
        <dbReference type="EMBL" id="KAJ9116206.1"/>
    </source>
</evidence>
<proteinExistence type="predicted"/>
<protein>
    <submittedName>
        <fullName evidence="1">Uncharacterized protein</fullName>
    </submittedName>
</protein>